<dbReference type="Proteomes" id="UP000824533">
    <property type="component" value="Linkage Group LG18"/>
</dbReference>
<evidence type="ECO:0000313" key="1">
    <source>
        <dbReference type="EMBL" id="KAJ0174395.1"/>
    </source>
</evidence>
<comment type="caution">
    <text evidence="1">The sequence shown here is derived from an EMBL/GenBank/DDBJ whole genome shotgun (WGS) entry which is preliminary data.</text>
</comment>
<protein>
    <submittedName>
        <fullName evidence="1">Uncharacterized protein</fullName>
    </submittedName>
</protein>
<keyword evidence="2" id="KW-1185">Reference proteome</keyword>
<gene>
    <name evidence="1" type="ORF">K1T71_010541</name>
</gene>
<dbReference type="EMBL" id="CM034404">
    <property type="protein sequence ID" value="KAJ0174395.1"/>
    <property type="molecule type" value="Genomic_DNA"/>
</dbReference>
<proteinExistence type="predicted"/>
<name>A0ACC1CSJ9_9NEOP</name>
<sequence length="463" mass="49366">MVEYPANCFAYPYLVTMCSTSSSPNCGSVRRVIDINYANKKRATSFKWMFVNIALLSMFAYDLWRACACACPGGTSGWHYAEAAAAAGALANLALHVRRLLRRAPPAPHSPHSPRSPPARPRSPLGEDDDAWPAAGALRWRAPPSPPRSPPSPQSPPSPPSPSSDAFIADAAELAAYLRAHALRPAAEAAASEGRAWPPPPASPSPPPYQLASSEAERGPSEESGAARAPQVWRRLHLDPQRLTQWNLNLRLWLHLTILERLVREMDEVDAALGALGVEGRLGALGVERLRALCGGAAVGAAAAASLRALLPFLEPFADQRYAVQRVRELARDGCLGAYKWAGGGGGWEEGRPSDAELVLHLFATYLDGQAPGGGRAFSGAHLSAAPASPPRGPRALSVHRATLRPPHYVLVVGEETVEVCAGRNNLLHTLLVLVAALAAHEPPALRLQLGRAGLNLLWVIGR</sequence>
<evidence type="ECO:0000313" key="2">
    <source>
        <dbReference type="Proteomes" id="UP000824533"/>
    </source>
</evidence>
<organism evidence="1 2">
    <name type="scientific">Dendrolimus kikuchii</name>
    <dbReference type="NCBI Taxonomy" id="765133"/>
    <lineage>
        <taxon>Eukaryota</taxon>
        <taxon>Metazoa</taxon>
        <taxon>Ecdysozoa</taxon>
        <taxon>Arthropoda</taxon>
        <taxon>Hexapoda</taxon>
        <taxon>Insecta</taxon>
        <taxon>Pterygota</taxon>
        <taxon>Neoptera</taxon>
        <taxon>Endopterygota</taxon>
        <taxon>Lepidoptera</taxon>
        <taxon>Glossata</taxon>
        <taxon>Ditrysia</taxon>
        <taxon>Bombycoidea</taxon>
        <taxon>Lasiocampidae</taxon>
        <taxon>Dendrolimus</taxon>
    </lineage>
</organism>
<reference evidence="1 2" key="1">
    <citation type="journal article" date="2021" name="Front. Genet.">
        <title>Chromosome-Level Genome Assembly Reveals Significant Gene Expansion in the Toll and IMD Signaling Pathways of Dendrolimus kikuchii.</title>
        <authorList>
            <person name="Zhou J."/>
            <person name="Wu P."/>
            <person name="Xiong Z."/>
            <person name="Liu N."/>
            <person name="Zhao N."/>
            <person name="Ji M."/>
            <person name="Qiu Y."/>
            <person name="Yang B."/>
        </authorList>
    </citation>
    <scope>NUCLEOTIDE SEQUENCE [LARGE SCALE GENOMIC DNA]</scope>
    <source>
        <strain evidence="1">Ann1</strain>
    </source>
</reference>
<accession>A0ACC1CSJ9</accession>